<keyword evidence="1" id="KW-0653">Protein transport</keyword>
<keyword evidence="1" id="KW-0496">Mitochondrion</keyword>
<dbReference type="AlphaFoldDB" id="A0ABD3RKM8"/>
<dbReference type="EMBL" id="JBJXBP010000008">
    <property type="protein sequence ID" value="KAL3813475.1"/>
    <property type="molecule type" value="Genomic_DNA"/>
</dbReference>
<dbReference type="Gene3D" id="3.40.50.1000">
    <property type="entry name" value="HAD superfamily/HAD-like"/>
    <property type="match status" value="1"/>
</dbReference>
<feature type="compositionally biased region" description="Basic and acidic residues" evidence="2">
    <location>
        <begin position="16"/>
        <end position="32"/>
    </location>
</feature>
<comment type="caution">
    <text evidence="4">The sequence shown here is derived from an EMBL/GenBank/DDBJ whole genome shotgun (WGS) entry which is preliminary data.</text>
</comment>
<dbReference type="InterPro" id="IPR023214">
    <property type="entry name" value="HAD_sf"/>
</dbReference>
<comment type="similarity">
    <text evidence="1">Belongs to the TIM50 family.</text>
</comment>
<keyword evidence="1" id="KW-0813">Transport</keyword>
<sequence length="526" mass="59680">MSTNLTKNSPGDNYESIEKDGPLLKDQMDENLETSEKIRDCATVQLLASKVDAGSTGNRSEADEDMEPIKKKAKVMDEVQSMDQSKMDTEISVNLAEGSVIHKIKMRAKRIEKKAENKDEAQCMNQANPMSKMHLSDENHVHGIDKKFPENECTSQESEVSEKKEYLLCQSNNPSASSSNLMHDVENPLDLSKHEEAVLLQDVSEVSRNIASSDSVDERFGPLTRPMELEMADDQQKFHPNQMAEDNEKLDDGLNEANNEIVVALGKCSAEGKSTFSNRDVEENQVTMPLSSSNVKEEKCLLDDLGQFPRTAVMTSYRRKLLVLDVNGLLANIVMPAPKDCRGDTHILGRAIFKRPFCDDFLKFCFQNFDVGIWSSRSKRIIDLVVNYLLGDLKERLLFCWDMFHSTQTGFKTLENSHKPLVCKELRNIWENDDPNLPWKKGDYDASNTLLLDDSPYKALLNPLHTAIFPNSYNYKDKDDTSLGKICWFHCILLSELKVASDLIYLSFVELFLSPHFVEHYLDLPT</sequence>
<comment type="subcellular location">
    <subcellularLocation>
        <location evidence="1">Mitochondrion inner membrane</location>
        <topology evidence="1">Single-pass membrane protein</topology>
    </subcellularLocation>
</comment>
<feature type="compositionally biased region" description="Polar residues" evidence="2">
    <location>
        <begin position="1"/>
        <end position="11"/>
    </location>
</feature>
<keyword evidence="1" id="KW-0809">Transit peptide</keyword>
<dbReference type="InterPro" id="IPR004274">
    <property type="entry name" value="FCP1_dom"/>
</dbReference>
<name>A0ABD3RKM8_9LAMI</name>
<comment type="subunit">
    <text evidence="1">Component of the TIM23 complex.</text>
</comment>
<evidence type="ECO:0000256" key="1">
    <source>
        <dbReference type="RuleBase" id="RU365079"/>
    </source>
</evidence>
<evidence type="ECO:0000313" key="5">
    <source>
        <dbReference type="Proteomes" id="UP001634393"/>
    </source>
</evidence>
<protein>
    <recommendedName>
        <fullName evidence="1">Mitochondrial import inner membrane translocase subunit TIM50</fullName>
    </recommendedName>
</protein>
<dbReference type="Proteomes" id="UP001634393">
    <property type="component" value="Unassembled WGS sequence"/>
</dbReference>
<dbReference type="Pfam" id="PF03031">
    <property type="entry name" value="NIF"/>
    <property type="match status" value="1"/>
</dbReference>
<reference evidence="4 5" key="1">
    <citation type="submission" date="2024-12" db="EMBL/GenBank/DDBJ databases">
        <title>The unique morphological basis and parallel evolutionary history of personate flowers in Penstemon.</title>
        <authorList>
            <person name="Depatie T.H."/>
            <person name="Wessinger C.A."/>
        </authorList>
    </citation>
    <scope>NUCLEOTIDE SEQUENCE [LARGE SCALE GENOMIC DNA]</scope>
    <source>
        <strain evidence="4">WTNN_2</strain>
        <tissue evidence="4">Leaf</tissue>
    </source>
</reference>
<dbReference type="SMART" id="SM00577">
    <property type="entry name" value="CPDc"/>
    <property type="match status" value="1"/>
</dbReference>
<feature type="domain" description="FCP1 homology" evidence="3">
    <location>
        <begin position="315"/>
        <end position="493"/>
    </location>
</feature>
<dbReference type="PANTHER" id="PTHR12210">
    <property type="entry name" value="DULLARD PROTEIN PHOSPHATASE"/>
    <property type="match status" value="1"/>
</dbReference>
<keyword evidence="5" id="KW-1185">Reference proteome</keyword>
<dbReference type="GO" id="GO:0005744">
    <property type="term" value="C:TIM23 mitochondrial import inner membrane translocase complex"/>
    <property type="evidence" value="ECO:0007669"/>
    <property type="project" value="UniProtKB-UniRule"/>
</dbReference>
<organism evidence="4 5">
    <name type="scientific">Penstemon smallii</name>
    <dbReference type="NCBI Taxonomy" id="265156"/>
    <lineage>
        <taxon>Eukaryota</taxon>
        <taxon>Viridiplantae</taxon>
        <taxon>Streptophyta</taxon>
        <taxon>Embryophyta</taxon>
        <taxon>Tracheophyta</taxon>
        <taxon>Spermatophyta</taxon>
        <taxon>Magnoliopsida</taxon>
        <taxon>eudicotyledons</taxon>
        <taxon>Gunneridae</taxon>
        <taxon>Pentapetalae</taxon>
        <taxon>asterids</taxon>
        <taxon>lamiids</taxon>
        <taxon>Lamiales</taxon>
        <taxon>Plantaginaceae</taxon>
        <taxon>Cheloneae</taxon>
        <taxon>Penstemon</taxon>
    </lineage>
</organism>
<keyword evidence="1" id="KW-0811">Translocation</keyword>
<proteinExistence type="inferred from homology"/>
<evidence type="ECO:0000256" key="2">
    <source>
        <dbReference type="SAM" id="MobiDB-lite"/>
    </source>
</evidence>
<dbReference type="GO" id="GO:0015031">
    <property type="term" value="P:protein transport"/>
    <property type="evidence" value="ECO:0007669"/>
    <property type="project" value="UniProtKB-KW"/>
</dbReference>
<feature type="region of interest" description="Disordered" evidence="2">
    <location>
        <begin position="1"/>
        <end position="32"/>
    </location>
</feature>
<gene>
    <name evidence="4" type="ORF">ACJIZ3_014743</name>
</gene>
<dbReference type="InterPro" id="IPR050365">
    <property type="entry name" value="TIM50"/>
</dbReference>
<dbReference type="InterPro" id="IPR036412">
    <property type="entry name" value="HAD-like_sf"/>
</dbReference>
<comment type="function">
    <text evidence="1">Essential component of the TIM23 complex, a complex that mediates the translocation of transit peptide-containing proteins across the mitochondrial inner membrane.</text>
</comment>
<accession>A0ABD3RKM8</accession>
<dbReference type="SUPFAM" id="SSF56784">
    <property type="entry name" value="HAD-like"/>
    <property type="match status" value="1"/>
</dbReference>
<evidence type="ECO:0000313" key="4">
    <source>
        <dbReference type="EMBL" id="KAL3813475.1"/>
    </source>
</evidence>
<dbReference type="PROSITE" id="PS50969">
    <property type="entry name" value="FCP1"/>
    <property type="match status" value="1"/>
</dbReference>
<evidence type="ECO:0000259" key="3">
    <source>
        <dbReference type="PROSITE" id="PS50969"/>
    </source>
</evidence>